<proteinExistence type="predicted"/>
<reference evidence="3 4" key="2">
    <citation type="submission" date="2008-10" db="EMBL/GenBank/DDBJ databases">
        <authorList>
            <person name="Fulton L."/>
            <person name="Clifton S."/>
            <person name="Fulton B."/>
            <person name="Xu J."/>
            <person name="Minx P."/>
            <person name="Pepin K.H."/>
            <person name="Johnson M."/>
            <person name="Bhonagiri V."/>
            <person name="Nash W.E."/>
            <person name="Mardis E.R."/>
            <person name="Wilson R.K."/>
        </authorList>
    </citation>
    <scope>NUCLEOTIDE SEQUENCE [LARGE SCALE GENOMIC DNA]</scope>
    <source>
        <strain evidence="3 4">ATCC 29098</strain>
    </source>
</reference>
<dbReference type="PANTHER" id="PTHR32309:SF13">
    <property type="entry name" value="FERRIC ENTEROBACTIN TRANSPORT PROTEIN FEPE"/>
    <property type="match status" value="1"/>
</dbReference>
<dbReference type="GO" id="GO:0005886">
    <property type="term" value="C:plasma membrane"/>
    <property type="evidence" value="ECO:0007669"/>
    <property type="project" value="TreeGrafter"/>
</dbReference>
<dbReference type="RefSeq" id="WP_006006510.1">
    <property type="nucleotide sequence ID" value="NZ_DS996357.1"/>
</dbReference>
<protein>
    <submittedName>
        <fullName evidence="3">Polysaccharide export inner-membrane protein, BexC/CtrB/KpsE family</fullName>
    </submittedName>
</protein>
<evidence type="ECO:0000256" key="1">
    <source>
        <dbReference type="SAM" id="Coils"/>
    </source>
</evidence>
<feature type="transmembrane region" description="Helical" evidence="2">
    <location>
        <begin position="321"/>
        <end position="345"/>
    </location>
</feature>
<name>B6WU56_9BACT</name>
<keyword evidence="2" id="KW-0472">Membrane</keyword>
<keyword evidence="2" id="KW-0812">Transmembrane</keyword>
<dbReference type="GeneID" id="83730624"/>
<sequence>MLLPTLVVFLYLALFASDIYLAEAKFAIRSQNQQQSLDMLSTFFRTNSSSLSDSYIVQNYIQSMDMIDKVDGKLHIRDHYADRSHDIWYRLTRNATQDEILRYWSWAVVTTFDPDTSIMTVQVKAFSPQMAQAVCQAILDASEALVNAMNDRARTDAISQAQAEVARAEARIRTAHEAMRQYRERTVILDPQAVASGLYSLVNQLEGEITKTTAELAEASTYMQADSPRVVMLQNRLAVLQKQLQSEKARLASQMQGDKPLSALVSEFQSLTLEEEFAQKQLTSAMASLETARVQAESKSLYVESFQKPMVPDESLYPRPIVFSLVFMLAAAVLLGLVSLIVAAIREHAGF</sequence>
<dbReference type="AlphaFoldDB" id="B6WU56"/>
<comment type="caution">
    <text evidence="3">The sequence shown here is derived from an EMBL/GenBank/DDBJ whole genome shotgun (WGS) entry which is preliminary data.</text>
</comment>
<dbReference type="PANTHER" id="PTHR32309">
    <property type="entry name" value="TYROSINE-PROTEIN KINASE"/>
    <property type="match status" value="1"/>
</dbReference>
<dbReference type="eggNOG" id="COG3524">
    <property type="taxonomic scope" value="Bacteria"/>
</dbReference>
<keyword evidence="2" id="KW-1133">Transmembrane helix</keyword>
<evidence type="ECO:0000313" key="3">
    <source>
        <dbReference type="EMBL" id="EEB33496.1"/>
    </source>
</evidence>
<organism evidence="3 4">
    <name type="scientific">Desulfovibrio piger ATCC 29098</name>
    <dbReference type="NCBI Taxonomy" id="411464"/>
    <lineage>
        <taxon>Bacteria</taxon>
        <taxon>Pseudomonadati</taxon>
        <taxon>Thermodesulfobacteriota</taxon>
        <taxon>Desulfovibrionia</taxon>
        <taxon>Desulfovibrionales</taxon>
        <taxon>Desulfovibrionaceae</taxon>
        <taxon>Desulfovibrio</taxon>
    </lineage>
</organism>
<dbReference type="InterPro" id="IPR050445">
    <property type="entry name" value="Bact_polysacc_biosynth/exp"/>
</dbReference>
<dbReference type="HOGENOM" id="CLU_027864_0_0_7"/>
<evidence type="ECO:0000313" key="4">
    <source>
        <dbReference type="Proteomes" id="UP000003676"/>
    </source>
</evidence>
<gene>
    <name evidence="3" type="ORF">DESPIG_01614</name>
</gene>
<keyword evidence="1" id="KW-0175">Coiled coil</keyword>
<dbReference type="OrthoDB" id="5497849at2"/>
<dbReference type="GO" id="GO:0004713">
    <property type="term" value="F:protein tyrosine kinase activity"/>
    <property type="evidence" value="ECO:0007669"/>
    <property type="project" value="TreeGrafter"/>
</dbReference>
<dbReference type="Proteomes" id="UP000003676">
    <property type="component" value="Unassembled WGS sequence"/>
</dbReference>
<evidence type="ECO:0000256" key="2">
    <source>
        <dbReference type="SAM" id="Phobius"/>
    </source>
</evidence>
<dbReference type="EMBL" id="ABXU01000041">
    <property type="protein sequence ID" value="EEB33496.1"/>
    <property type="molecule type" value="Genomic_DNA"/>
</dbReference>
<reference evidence="3 4" key="1">
    <citation type="submission" date="2008-10" db="EMBL/GenBank/DDBJ databases">
        <title>Draft genome sequence of Desulvovibrio piger (ATCC 29098).</title>
        <authorList>
            <person name="Sudarsanam P."/>
            <person name="Ley R."/>
            <person name="Guruge J."/>
            <person name="Turnbaugh P.J."/>
            <person name="Mahowald M."/>
            <person name="Liep D."/>
            <person name="Gordon J."/>
        </authorList>
    </citation>
    <scope>NUCLEOTIDE SEQUENCE [LARGE SCALE GENOMIC DNA]</scope>
    <source>
        <strain evidence="3 4">ATCC 29098</strain>
    </source>
</reference>
<feature type="coiled-coil region" evidence="1">
    <location>
        <begin position="158"/>
        <end position="185"/>
    </location>
</feature>
<accession>B6WU56</accession>